<dbReference type="Proteomes" id="UP000011761">
    <property type="component" value="Unassembled WGS sequence"/>
</dbReference>
<keyword evidence="3" id="KW-1185">Reference proteome</keyword>
<evidence type="ECO:0000256" key="1">
    <source>
        <dbReference type="SAM" id="MobiDB-lite"/>
    </source>
</evidence>
<evidence type="ECO:0000313" key="3">
    <source>
        <dbReference type="Proteomes" id="UP000011761"/>
    </source>
</evidence>
<accession>M2NAG7</accession>
<dbReference type="AlphaFoldDB" id="M2NAG7"/>
<reference evidence="2 3" key="1">
    <citation type="journal article" date="2012" name="PLoS Pathog.">
        <title>Diverse lifestyles and strategies of plant pathogenesis encoded in the genomes of eighteen Dothideomycetes fungi.</title>
        <authorList>
            <person name="Ohm R.A."/>
            <person name="Feau N."/>
            <person name="Henrissat B."/>
            <person name="Schoch C.L."/>
            <person name="Horwitz B.A."/>
            <person name="Barry K.W."/>
            <person name="Condon B.J."/>
            <person name="Copeland A.C."/>
            <person name="Dhillon B."/>
            <person name="Glaser F."/>
            <person name="Hesse C.N."/>
            <person name="Kosti I."/>
            <person name="LaButti K."/>
            <person name="Lindquist E.A."/>
            <person name="Lucas S."/>
            <person name="Salamov A.A."/>
            <person name="Bradshaw R.E."/>
            <person name="Ciuffetti L."/>
            <person name="Hamelin R.C."/>
            <person name="Kema G.H.J."/>
            <person name="Lawrence C."/>
            <person name="Scott J.A."/>
            <person name="Spatafora J.W."/>
            <person name="Turgeon B.G."/>
            <person name="de Wit P.J.G.M."/>
            <person name="Zhong S."/>
            <person name="Goodwin S.B."/>
            <person name="Grigoriev I.V."/>
        </authorList>
    </citation>
    <scope>NUCLEOTIDE SEQUENCE [LARGE SCALE GENOMIC DNA]</scope>
    <source>
        <strain evidence="2 3">UAMH 10762</strain>
    </source>
</reference>
<evidence type="ECO:0000313" key="2">
    <source>
        <dbReference type="EMBL" id="EMD01219.1"/>
    </source>
</evidence>
<proteinExistence type="predicted"/>
<dbReference type="HOGENOM" id="CLU_2263251_0_0_1"/>
<dbReference type="EMBL" id="KB445550">
    <property type="protein sequence ID" value="EMD01219.1"/>
    <property type="molecule type" value="Genomic_DNA"/>
</dbReference>
<dbReference type="GeneID" id="19107368"/>
<gene>
    <name evidence="2" type="ORF">BAUCODRAFT_118927</name>
</gene>
<dbReference type="KEGG" id="bcom:BAUCODRAFT_118927"/>
<feature type="region of interest" description="Disordered" evidence="1">
    <location>
        <begin position="18"/>
        <end position="38"/>
    </location>
</feature>
<sequence>MPPPTPLPQQFPQLAGRQALSSAPVLQQPTRSHENDNLAVGDREVECRLAEDIEAHAGKCGLEQTMIKKWLDGDRKANEVCRSQDEIMQATKRKIKRGQPQVV</sequence>
<dbReference type="RefSeq" id="XP_007672403.1">
    <property type="nucleotide sequence ID" value="XM_007674213.1"/>
</dbReference>
<organism evidence="2 3">
    <name type="scientific">Baudoinia panamericana (strain UAMH 10762)</name>
    <name type="common">Angels' share fungus</name>
    <name type="synonym">Baudoinia compniacensis (strain UAMH 10762)</name>
    <dbReference type="NCBI Taxonomy" id="717646"/>
    <lineage>
        <taxon>Eukaryota</taxon>
        <taxon>Fungi</taxon>
        <taxon>Dikarya</taxon>
        <taxon>Ascomycota</taxon>
        <taxon>Pezizomycotina</taxon>
        <taxon>Dothideomycetes</taxon>
        <taxon>Dothideomycetidae</taxon>
        <taxon>Mycosphaerellales</taxon>
        <taxon>Teratosphaeriaceae</taxon>
        <taxon>Baudoinia</taxon>
    </lineage>
</organism>
<name>M2NAG7_BAUPA</name>
<feature type="compositionally biased region" description="Polar residues" evidence="1">
    <location>
        <begin position="19"/>
        <end position="30"/>
    </location>
</feature>
<protein>
    <submittedName>
        <fullName evidence="2">Uncharacterized protein</fullName>
    </submittedName>
</protein>